<feature type="transmembrane region" description="Helical" evidence="1">
    <location>
        <begin position="142"/>
        <end position="161"/>
    </location>
</feature>
<keyword evidence="1" id="KW-0472">Membrane</keyword>
<gene>
    <name evidence="2" type="ORF">CBF37_03450</name>
</gene>
<feature type="transmembrane region" description="Helical" evidence="1">
    <location>
        <begin position="118"/>
        <end position="136"/>
    </location>
</feature>
<feature type="transmembrane region" description="Helical" evidence="1">
    <location>
        <begin position="268"/>
        <end position="285"/>
    </location>
</feature>
<dbReference type="OrthoDB" id="7864805at2"/>
<proteinExistence type="predicted"/>
<dbReference type="EMBL" id="NGJS01000003">
    <property type="protein sequence ID" value="RST99793.1"/>
    <property type="molecule type" value="Genomic_DNA"/>
</dbReference>
<evidence type="ECO:0008006" key="4">
    <source>
        <dbReference type="Google" id="ProtNLM"/>
    </source>
</evidence>
<feature type="transmembrane region" description="Helical" evidence="1">
    <location>
        <begin position="238"/>
        <end position="256"/>
    </location>
</feature>
<accession>A0A430A0D8</accession>
<keyword evidence="3" id="KW-1185">Reference proteome</keyword>
<dbReference type="PANTHER" id="PTHR34821">
    <property type="entry name" value="INNER MEMBRANE PROTEIN YDCZ"/>
    <property type="match status" value="1"/>
</dbReference>
<feature type="transmembrane region" description="Helical" evidence="1">
    <location>
        <begin position="87"/>
        <end position="106"/>
    </location>
</feature>
<reference evidence="2 3" key="1">
    <citation type="submission" date="2017-05" db="EMBL/GenBank/DDBJ databases">
        <title>Vagococcus spp. assemblies.</title>
        <authorList>
            <person name="Gulvik C.A."/>
        </authorList>
    </citation>
    <scope>NUCLEOTIDE SEQUENCE [LARGE SCALE GENOMIC DNA]</scope>
    <source>
        <strain evidence="2 3">SS1995</strain>
    </source>
</reference>
<name>A0A430A0D8_9ENTE</name>
<keyword evidence="1" id="KW-0812">Transmembrane</keyword>
<feature type="transmembrane region" description="Helical" evidence="1">
    <location>
        <begin position="181"/>
        <end position="201"/>
    </location>
</feature>
<dbReference type="AlphaFoldDB" id="A0A430A0D8"/>
<protein>
    <recommendedName>
        <fullName evidence="4">EamA-like transporter family protein</fullName>
    </recommendedName>
</protein>
<feature type="transmembrane region" description="Helical" evidence="1">
    <location>
        <begin position="63"/>
        <end position="81"/>
    </location>
</feature>
<organism evidence="2 3">
    <name type="scientific">Vagococcus vulneris</name>
    <dbReference type="NCBI Taxonomy" id="1977869"/>
    <lineage>
        <taxon>Bacteria</taxon>
        <taxon>Bacillati</taxon>
        <taxon>Bacillota</taxon>
        <taxon>Bacilli</taxon>
        <taxon>Lactobacillales</taxon>
        <taxon>Enterococcaceae</taxon>
        <taxon>Vagococcus</taxon>
    </lineage>
</organism>
<sequence>MYQLLVILSGVILSLMISINGSLSSIYGIYLAAIIIHIVGTIFASLIRLFSGNRTPLFKIQPRWVYTGGLIGVFTTIFLNFSFGKISMTSIIALGLLGQTATSLIIDTCGLFGMKKHPLNRSAIIGLVFSLFGMFIMLDASVVSGIVAVVLSFLSGISIVISRTINAKLSESIGSLNGSLVNHIVGLGASIAIAIVTIPQSVLSLNLAANQSLWVYLGGMMGVIVVMLANITVLKVSNFNITILTFIGQLLTGVIIDVMTGNSFLDRSFIGGLIISCGVLITLVMDHLATRKSKDIQTIDS</sequence>
<feature type="transmembrane region" description="Helical" evidence="1">
    <location>
        <begin position="34"/>
        <end position="51"/>
    </location>
</feature>
<dbReference type="InterPro" id="IPR006750">
    <property type="entry name" value="YdcZ"/>
</dbReference>
<feature type="transmembrane region" description="Helical" evidence="1">
    <location>
        <begin position="213"/>
        <end position="231"/>
    </location>
</feature>
<comment type="caution">
    <text evidence="2">The sequence shown here is derived from an EMBL/GenBank/DDBJ whole genome shotgun (WGS) entry which is preliminary data.</text>
</comment>
<dbReference type="PANTHER" id="PTHR34821:SF2">
    <property type="entry name" value="INNER MEMBRANE PROTEIN YDCZ"/>
    <property type="match status" value="1"/>
</dbReference>
<evidence type="ECO:0000256" key="1">
    <source>
        <dbReference type="SAM" id="Phobius"/>
    </source>
</evidence>
<dbReference type="Proteomes" id="UP000287857">
    <property type="component" value="Unassembled WGS sequence"/>
</dbReference>
<evidence type="ECO:0000313" key="2">
    <source>
        <dbReference type="EMBL" id="RST99793.1"/>
    </source>
</evidence>
<keyword evidence="1" id="KW-1133">Transmembrane helix</keyword>
<dbReference type="Pfam" id="PF04657">
    <property type="entry name" value="DMT_YdcZ"/>
    <property type="match status" value="2"/>
</dbReference>
<dbReference type="GO" id="GO:0005886">
    <property type="term" value="C:plasma membrane"/>
    <property type="evidence" value="ECO:0007669"/>
    <property type="project" value="TreeGrafter"/>
</dbReference>
<evidence type="ECO:0000313" key="3">
    <source>
        <dbReference type="Proteomes" id="UP000287857"/>
    </source>
</evidence>
<dbReference type="RefSeq" id="WP_125983328.1">
    <property type="nucleotide sequence ID" value="NZ_NGJS01000003.1"/>
</dbReference>